<dbReference type="Proteomes" id="UP000316292">
    <property type="component" value="Unassembled WGS sequence"/>
</dbReference>
<dbReference type="EMBL" id="VBOR01000027">
    <property type="protein sequence ID" value="TMQ50821.1"/>
    <property type="molecule type" value="Genomic_DNA"/>
</dbReference>
<dbReference type="GO" id="GO:0005829">
    <property type="term" value="C:cytosol"/>
    <property type="evidence" value="ECO:0007669"/>
    <property type="project" value="TreeGrafter"/>
</dbReference>
<dbReference type="InterPro" id="IPR004401">
    <property type="entry name" value="YbaB/EbfC"/>
</dbReference>
<dbReference type="PIRSF" id="PIRSF004555">
    <property type="entry name" value="UCP004555"/>
    <property type="match status" value="1"/>
</dbReference>
<evidence type="ECO:0000256" key="2">
    <source>
        <dbReference type="HAMAP-Rule" id="MF_00274"/>
    </source>
</evidence>
<keyword evidence="2" id="KW-0963">Cytoplasm</keyword>
<dbReference type="GO" id="GO:0043590">
    <property type="term" value="C:bacterial nucleoid"/>
    <property type="evidence" value="ECO:0007669"/>
    <property type="project" value="UniProtKB-UniRule"/>
</dbReference>
<dbReference type="AlphaFoldDB" id="A0A538SHH6"/>
<comment type="caution">
    <text evidence="3">The sequence shown here is derived from an EMBL/GenBank/DDBJ whole genome shotgun (WGS) entry which is preliminary data.</text>
</comment>
<sequence>MKNIAGMLQKAQALQAKMSEMQAELKTREIVGSSGQGKVKVTMNGAQDVVKISIDPEVVNPDEADLLEDLVLAAFNDARAKVTRMVEEEMGKLTGGMGLPKGLF</sequence>
<organism evidence="3 4">
    <name type="scientific">Eiseniibacteriota bacterium</name>
    <dbReference type="NCBI Taxonomy" id="2212470"/>
    <lineage>
        <taxon>Bacteria</taxon>
        <taxon>Candidatus Eiseniibacteriota</taxon>
    </lineage>
</organism>
<dbReference type="InterPro" id="IPR036894">
    <property type="entry name" value="YbaB-like_sf"/>
</dbReference>
<reference evidence="3 4" key="1">
    <citation type="journal article" date="2019" name="Nat. Microbiol.">
        <title>Mediterranean grassland soil C-N compound turnover is dependent on rainfall and depth, and is mediated by genomically divergent microorganisms.</title>
        <authorList>
            <person name="Diamond S."/>
            <person name="Andeer P.F."/>
            <person name="Li Z."/>
            <person name="Crits-Christoph A."/>
            <person name="Burstein D."/>
            <person name="Anantharaman K."/>
            <person name="Lane K.R."/>
            <person name="Thomas B.C."/>
            <person name="Pan C."/>
            <person name="Northen T.R."/>
            <person name="Banfield J.F."/>
        </authorList>
    </citation>
    <scope>NUCLEOTIDE SEQUENCE [LARGE SCALE GENOMIC DNA]</scope>
    <source>
        <strain evidence="3">WS_1</strain>
    </source>
</reference>
<dbReference type="NCBIfam" id="TIGR00103">
    <property type="entry name" value="DNA_YbaB_EbfC"/>
    <property type="match status" value="1"/>
</dbReference>
<evidence type="ECO:0000313" key="3">
    <source>
        <dbReference type="EMBL" id="TMQ50821.1"/>
    </source>
</evidence>
<comment type="subcellular location">
    <subcellularLocation>
        <location evidence="2">Cytoplasm</location>
        <location evidence="2">Nucleoid</location>
    </subcellularLocation>
</comment>
<evidence type="ECO:0000313" key="4">
    <source>
        <dbReference type="Proteomes" id="UP000316292"/>
    </source>
</evidence>
<accession>A0A538SHH6</accession>
<gene>
    <name evidence="3" type="ORF">E6K71_01480</name>
</gene>
<protein>
    <recommendedName>
        <fullName evidence="2">Nucleoid-associated protein E6K71_01480</fullName>
    </recommendedName>
</protein>
<dbReference type="HAMAP" id="MF_00274">
    <property type="entry name" value="DNA_YbaB_EbfC"/>
    <property type="match status" value="1"/>
</dbReference>
<evidence type="ECO:0000256" key="1">
    <source>
        <dbReference type="ARBA" id="ARBA00023125"/>
    </source>
</evidence>
<dbReference type="GO" id="GO:0003677">
    <property type="term" value="F:DNA binding"/>
    <property type="evidence" value="ECO:0007669"/>
    <property type="project" value="UniProtKB-UniRule"/>
</dbReference>
<comment type="function">
    <text evidence="2">Binds to DNA and alters its conformation. May be involved in regulation of gene expression, nucleoid organization and DNA protection.</text>
</comment>
<dbReference type="SUPFAM" id="SSF82607">
    <property type="entry name" value="YbaB-like"/>
    <property type="match status" value="1"/>
</dbReference>
<comment type="subunit">
    <text evidence="2">Homodimer.</text>
</comment>
<proteinExistence type="inferred from homology"/>
<dbReference type="Gene3D" id="3.30.1310.10">
    <property type="entry name" value="Nucleoid-associated protein YbaB-like domain"/>
    <property type="match status" value="1"/>
</dbReference>
<dbReference type="Pfam" id="PF02575">
    <property type="entry name" value="YbaB_DNA_bd"/>
    <property type="match status" value="1"/>
</dbReference>
<dbReference type="PANTHER" id="PTHR33449:SF1">
    <property type="entry name" value="NUCLEOID-ASSOCIATED PROTEIN YBAB"/>
    <property type="match status" value="1"/>
</dbReference>
<keyword evidence="1 2" id="KW-0238">DNA-binding</keyword>
<comment type="similarity">
    <text evidence="2">Belongs to the YbaB/EbfC family.</text>
</comment>
<name>A0A538SHH6_UNCEI</name>
<dbReference type="PANTHER" id="PTHR33449">
    <property type="entry name" value="NUCLEOID-ASSOCIATED PROTEIN YBAB"/>
    <property type="match status" value="1"/>
</dbReference>